<dbReference type="Proteomes" id="UP001218218">
    <property type="component" value="Unassembled WGS sequence"/>
</dbReference>
<comment type="caution">
    <text evidence="1">The sequence shown here is derived from an EMBL/GenBank/DDBJ whole genome shotgun (WGS) entry which is preliminary data.</text>
</comment>
<evidence type="ECO:0000313" key="2">
    <source>
        <dbReference type="Proteomes" id="UP001218218"/>
    </source>
</evidence>
<reference evidence="1" key="1">
    <citation type="submission" date="2023-03" db="EMBL/GenBank/DDBJ databases">
        <title>Massive genome expansion in bonnet fungi (Mycena s.s.) driven by repeated elements and novel gene families across ecological guilds.</title>
        <authorList>
            <consortium name="Lawrence Berkeley National Laboratory"/>
            <person name="Harder C.B."/>
            <person name="Miyauchi S."/>
            <person name="Viragh M."/>
            <person name="Kuo A."/>
            <person name="Thoen E."/>
            <person name="Andreopoulos B."/>
            <person name="Lu D."/>
            <person name="Skrede I."/>
            <person name="Drula E."/>
            <person name="Henrissat B."/>
            <person name="Morin E."/>
            <person name="Kohler A."/>
            <person name="Barry K."/>
            <person name="LaButti K."/>
            <person name="Morin E."/>
            <person name="Salamov A."/>
            <person name="Lipzen A."/>
            <person name="Mereny Z."/>
            <person name="Hegedus B."/>
            <person name="Baldrian P."/>
            <person name="Stursova M."/>
            <person name="Weitz H."/>
            <person name="Taylor A."/>
            <person name="Grigoriev I.V."/>
            <person name="Nagy L.G."/>
            <person name="Martin F."/>
            <person name="Kauserud H."/>
        </authorList>
    </citation>
    <scope>NUCLEOTIDE SEQUENCE</scope>
    <source>
        <strain evidence="1">CBHHK002</strain>
    </source>
</reference>
<dbReference type="InterPro" id="IPR038261">
    <property type="entry name" value="GPP34-like_sf"/>
</dbReference>
<keyword evidence="2" id="KW-1185">Reference proteome</keyword>
<sequence length="154" mass="16780">MMKQTEDTDEKMGVGTWVDLLSACARAPRQGAGGQARPAHGEAQFLLFDMATHPAADAHVKAGVVKRVVALLTSGTSAVSSLLSCLPVILCFHRRDECARGGEFPKKEIHPLLVFATLVTQQKCRVKCFRLRRVPEHMTTTVFFGTGLVRCGND</sequence>
<organism evidence="1 2">
    <name type="scientific">Mycena albidolilacea</name>
    <dbReference type="NCBI Taxonomy" id="1033008"/>
    <lineage>
        <taxon>Eukaryota</taxon>
        <taxon>Fungi</taxon>
        <taxon>Dikarya</taxon>
        <taxon>Basidiomycota</taxon>
        <taxon>Agaricomycotina</taxon>
        <taxon>Agaricomycetes</taxon>
        <taxon>Agaricomycetidae</taxon>
        <taxon>Agaricales</taxon>
        <taxon>Marasmiineae</taxon>
        <taxon>Mycenaceae</taxon>
        <taxon>Mycena</taxon>
    </lineage>
</organism>
<evidence type="ECO:0000313" key="1">
    <source>
        <dbReference type="EMBL" id="KAJ7331498.1"/>
    </source>
</evidence>
<dbReference type="EMBL" id="JARIHO010000035">
    <property type="protein sequence ID" value="KAJ7331498.1"/>
    <property type="molecule type" value="Genomic_DNA"/>
</dbReference>
<protein>
    <submittedName>
        <fullName evidence="1">Uncharacterized protein</fullName>
    </submittedName>
</protein>
<gene>
    <name evidence="1" type="ORF">DFH08DRAFT_309267</name>
</gene>
<accession>A0AAD6ZNW9</accession>
<dbReference type="Gene3D" id="1.10.3630.10">
    <property type="entry name" value="yeast vps74-n-term truncation variant domain like"/>
    <property type="match status" value="1"/>
</dbReference>
<name>A0AAD6ZNW9_9AGAR</name>
<proteinExistence type="predicted"/>
<dbReference type="AlphaFoldDB" id="A0AAD6ZNW9"/>